<gene>
    <name evidence="1" type="ORF">NZNM25_18190</name>
</gene>
<dbReference type="RefSeq" id="WP_200829113.1">
    <property type="nucleotide sequence ID" value="NZ_AP026695.1"/>
</dbReference>
<name>A0A2S2KUA0_9ARCH</name>
<dbReference type="EMBL" id="BGKI01000010">
    <property type="protein sequence ID" value="GBH35028.1"/>
    <property type="molecule type" value="Genomic_DNA"/>
</dbReference>
<comment type="caution">
    <text evidence="1">The sequence shown here is derived from an EMBL/GenBank/DDBJ whole genome shotgun (WGS) entry which is preliminary data.</text>
</comment>
<proteinExistence type="predicted"/>
<dbReference type="AlphaFoldDB" id="A0A2S2KUA0"/>
<evidence type="ECO:0000313" key="1">
    <source>
        <dbReference type="EMBL" id="GBH35028.1"/>
    </source>
</evidence>
<organism evidence="1 2">
    <name type="scientific">Nitrosopumilus zosterae</name>
    <dbReference type="NCBI Taxonomy" id="718286"/>
    <lineage>
        <taxon>Archaea</taxon>
        <taxon>Nitrososphaerota</taxon>
        <taxon>Nitrososphaeria</taxon>
        <taxon>Nitrosopumilales</taxon>
        <taxon>Nitrosopumilaceae</taxon>
        <taxon>Nitrosopumilus</taxon>
    </lineage>
</organism>
<sequence>MIESISEKENYLKDLVLKLLRERNLSNFDMLDSLFAELKQDLENQPKNMN</sequence>
<evidence type="ECO:0000313" key="2">
    <source>
        <dbReference type="Proteomes" id="UP000245829"/>
    </source>
</evidence>
<dbReference type="Proteomes" id="UP000245829">
    <property type="component" value="Unassembled WGS sequence"/>
</dbReference>
<dbReference type="OrthoDB" id="3008at2157"/>
<dbReference type="GeneID" id="76210302"/>
<keyword evidence="2" id="KW-1185">Reference proteome</keyword>
<reference evidence="1 2" key="1">
    <citation type="submission" date="2018-05" db="EMBL/GenBank/DDBJ databases">
        <title>genome sequencing of Nitrosopumilus sp. NM25.</title>
        <authorList>
            <person name="Mori K."/>
            <person name="Nakagawa T."/>
        </authorList>
    </citation>
    <scope>NUCLEOTIDE SEQUENCE [LARGE SCALE GENOMIC DNA]</scope>
    <source>
        <strain evidence="1 2">NM25</strain>
    </source>
</reference>
<accession>A0A2S2KUA0</accession>
<protein>
    <submittedName>
        <fullName evidence="1">Uncharacterized protein</fullName>
    </submittedName>
</protein>